<evidence type="ECO:0000313" key="11">
    <source>
        <dbReference type="EMBL" id="CUM79556.1"/>
    </source>
</evidence>
<evidence type="ECO:0000256" key="6">
    <source>
        <dbReference type="ARBA" id="ARBA00023315"/>
    </source>
</evidence>
<dbReference type="GO" id="GO:0005737">
    <property type="term" value="C:cytoplasm"/>
    <property type="evidence" value="ECO:0007669"/>
    <property type="project" value="UniProtKB-SubCell"/>
</dbReference>
<dbReference type="FunFam" id="3.40.50.880:FF:000004">
    <property type="entry name" value="Homoserine O-succinyltransferase"/>
    <property type="match status" value="1"/>
</dbReference>
<feature type="binding site" evidence="8">
    <location>
        <position position="163"/>
    </location>
    <ligand>
        <name>substrate</name>
    </ligand>
</feature>
<comment type="catalytic activity">
    <reaction evidence="7 8">
        <text>L-homoserine + acetyl-CoA = O-acetyl-L-homoserine + CoA</text>
        <dbReference type="Rhea" id="RHEA:13701"/>
        <dbReference type="ChEBI" id="CHEBI:57287"/>
        <dbReference type="ChEBI" id="CHEBI:57288"/>
        <dbReference type="ChEBI" id="CHEBI:57476"/>
        <dbReference type="ChEBI" id="CHEBI:57716"/>
        <dbReference type="EC" id="2.3.1.31"/>
    </reaction>
</comment>
<feature type="site" description="Important for acyl-CoA specificity" evidence="8">
    <location>
        <position position="111"/>
    </location>
</feature>
<evidence type="ECO:0000256" key="2">
    <source>
        <dbReference type="ARBA" id="ARBA00022490"/>
    </source>
</evidence>
<dbReference type="RefSeq" id="WP_022046149.1">
    <property type="nucleotide sequence ID" value="NZ_CP173697.1"/>
</dbReference>
<dbReference type="EC" id="2.3.1.31" evidence="8"/>
<proteinExistence type="inferred from homology"/>
<feature type="binding site" evidence="8">
    <location>
        <position position="249"/>
    </location>
    <ligand>
        <name>substrate</name>
    </ligand>
</feature>
<comment type="subcellular location">
    <subcellularLocation>
        <location evidence="1 8">Cytoplasm</location>
    </subcellularLocation>
</comment>
<dbReference type="STRING" id="301302.ERS852420_00745"/>
<comment type="caution">
    <text evidence="8">Lacks conserved residue(s) required for the propagation of feature annotation.</text>
</comment>
<evidence type="ECO:0000256" key="9">
    <source>
        <dbReference type="PIRSR" id="PIRSR000450-1"/>
    </source>
</evidence>
<keyword evidence="12" id="KW-1185">Reference proteome</keyword>
<reference evidence="12" key="1">
    <citation type="submission" date="2015-05" db="EMBL/GenBank/DDBJ databases">
        <authorList>
            <consortium name="Pathogen Informatics"/>
        </authorList>
    </citation>
    <scope>NUCLEOTIDE SEQUENCE [LARGE SCALE GENOMIC DNA]</scope>
    <source>
        <strain evidence="11 13">2789STDY5608863</strain>
        <strain evidence="12">M72</strain>
    </source>
</reference>
<keyword evidence="3 8" id="KW-0028">Amino-acid biosynthesis</keyword>
<dbReference type="GeneID" id="99746031"/>
<keyword evidence="4 8" id="KW-0808">Transferase</keyword>
<dbReference type="EMBL" id="CYXV01000002">
    <property type="protein sequence ID" value="CUM79556.1"/>
    <property type="molecule type" value="Genomic_DNA"/>
</dbReference>
<comment type="pathway">
    <text evidence="8">Amino-acid biosynthesis; L-methionine biosynthesis via de novo pathway; O-acetyl-L-homoserine from L-homoserine: step 1/1.</text>
</comment>
<dbReference type="OrthoDB" id="9772423at2"/>
<feature type="active site" description="Acyl-thioester intermediate" evidence="8 9">
    <location>
        <position position="142"/>
    </location>
</feature>
<feature type="active site" description="Proton acceptor" evidence="8">
    <location>
        <position position="235"/>
    </location>
</feature>
<organism evidence="10 12">
    <name type="scientific">Roseburia faecis</name>
    <dbReference type="NCBI Taxonomy" id="301302"/>
    <lineage>
        <taxon>Bacteria</taxon>
        <taxon>Bacillati</taxon>
        <taxon>Bacillota</taxon>
        <taxon>Clostridia</taxon>
        <taxon>Lachnospirales</taxon>
        <taxon>Lachnospiraceae</taxon>
        <taxon>Roseburia</taxon>
    </lineage>
</organism>
<dbReference type="Proteomes" id="UP000049979">
    <property type="component" value="Unassembled WGS sequence"/>
</dbReference>
<dbReference type="Gene3D" id="3.40.50.880">
    <property type="match status" value="1"/>
</dbReference>
<dbReference type="AlphaFoldDB" id="A0A0M6X0Z6"/>
<dbReference type="PANTHER" id="PTHR20919:SF0">
    <property type="entry name" value="HOMOSERINE O-SUCCINYLTRANSFERASE"/>
    <property type="match status" value="1"/>
</dbReference>
<keyword evidence="6 8" id="KW-0012">Acyltransferase</keyword>
<evidence type="ECO:0000313" key="13">
    <source>
        <dbReference type="Proteomes" id="UP000095495"/>
    </source>
</evidence>
<name>A0A0M6X0Z6_9FIRM</name>
<dbReference type="InterPro" id="IPR033752">
    <property type="entry name" value="MetA_family"/>
</dbReference>
<dbReference type="GO" id="GO:0008899">
    <property type="term" value="F:homoserine O-succinyltransferase activity"/>
    <property type="evidence" value="ECO:0007669"/>
    <property type="project" value="UniProtKB-UniRule"/>
</dbReference>
<dbReference type="SUPFAM" id="SSF52317">
    <property type="entry name" value="Class I glutamine amidotransferase-like"/>
    <property type="match status" value="1"/>
</dbReference>
<dbReference type="Proteomes" id="UP000095495">
    <property type="component" value="Unassembled WGS sequence"/>
</dbReference>
<reference evidence="10" key="2">
    <citation type="submission" date="2015-05" db="EMBL/GenBank/DDBJ databases">
        <authorList>
            <person name="Wang D.B."/>
            <person name="Wang M."/>
        </authorList>
    </citation>
    <scope>NUCLEOTIDE SEQUENCE [LARGE SCALE GENOMIC DNA]</scope>
    <source>
        <strain evidence="10">M72</strain>
    </source>
</reference>
<dbReference type="PIRSF" id="PIRSF000450">
    <property type="entry name" value="H_ser_succinyltr"/>
    <property type="match status" value="1"/>
</dbReference>
<dbReference type="InterPro" id="IPR029062">
    <property type="entry name" value="Class_I_gatase-like"/>
</dbReference>
<feature type="site" description="Important for substrate specificity" evidence="8">
    <location>
        <position position="192"/>
    </location>
</feature>
<feature type="active site" evidence="8">
    <location>
        <position position="237"/>
    </location>
</feature>
<evidence type="ECO:0000313" key="10">
    <source>
        <dbReference type="EMBL" id="CRL43099.1"/>
    </source>
</evidence>
<dbReference type="GO" id="GO:0019281">
    <property type="term" value="P:L-methionine biosynthetic process from homoserine via O-succinyl-L-homoserine and cystathionine"/>
    <property type="evidence" value="ECO:0007669"/>
    <property type="project" value="InterPro"/>
</dbReference>
<dbReference type="GO" id="GO:0004414">
    <property type="term" value="F:homoserine O-acetyltransferase activity"/>
    <property type="evidence" value="ECO:0007669"/>
    <property type="project" value="UniProtKB-EC"/>
</dbReference>
<dbReference type="Pfam" id="PF04204">
    <property type="entry name" value="HTS"/>
    <property type="match status" value="1"/>
</dbReference>
<feature type="binding site" evidence="8">
    <location>
        <position position="192"/>
    </location>
    <ligand>
        <name>substrate</name>
    </ligand>
</feature>
<accession>A0A0M6X0Z6</accession>
<dbReference type="PANTHER" id="PTHR20919">
    <property type="entry name" value="HOMOSERINE O-SUCCINYLTRANSFERASE"/>
    <property type="match status" value="1"/>
</dbReference>
<evidence type="ECO:0000256" key="5">
    <source>
        <dbReference type="ARBA" id="ARBA00023167"/>
    </source>
</evidence>
<evidence type="ECO:0000256" key="1">
    <source>
        <dbReference type="ARBA" id="ARBA00004496"/>
    </source>
</evidence>
<dbReference type="EMBL" id="CVRR01000093">
    <property type="protein sequence ID" value="CRL43099.1"/>
    <property type="molecule type" value="Genomic_DNA"/>
</dbReference>
<protein>
    <recommendedName>
        <fullName evidence="8">Homoserine O-acetyltransferase</fullName>
        <shortName evidence="8">HAT</shortName>
        <ecNumber evidence="8">2.3.1.31</ecNumber>
    </recommendedName>
    <alternativeName>
        <fullName evidence="8">Homoserine transacetylase</fullName>
        <shortName evidence="8">HTA</shortName>
    </alternativeName>
</protein>
<comment type="function">
    <text evidence="8">Transfers an acetyl group from acetyl-CoA to L-homoserine, forming acetyl-L-homoserine.</text>
</comment>
<evidence type="ECO:0000313" key="12">
    <source>
        <dbReference type="Proteomes" id="UP000049979"/>
    </source>
</evidence>
<dbReference type="NCBIfam" id="TIGR01001">
    <property type="entry name" value="metA"/>
    <property type="match status" value="1"/>
</dbReference>
<evidence type="ECO:0000256" key="3">
    <source>
        <dbReference type="ARBA" id="ARBA00022605"/>
    </source>
</evidence>
<dbReference type="HAMAP" id="MF_00295">
    <property type="entry name" value="MetA_acyltransf"/>
    <property type="match status" value="1"/>
</dbReference>
<dbReference type="InterPro" id="IPR005697">
    <property type="entry name" value="HST_MetA"/>
</dbReference>
<keyword evidence="5 8" id="KW-0486">Methionine biosynthesis</keyword>
<dbReference type="CDD" id="cd03131">
    <property type="entry name" value="GATase1_HTS"/>
    <property type="match status" value="1"/>
</dbReference>
<dbReference type="UniPathway" id="UPA00051">
    <property type="reaction ID" value="UER00074"/>
</dbReference>
<evidence type="ECO:0000256" key="8">
    <source>
        <dbReference type="HAMAP-Rule" id="MF_00295"/>
    </source>
</evidence>
<evidence type="ECO:0000256" key="7">
    <source>
        <dbReference type="ARBA" id="ARBA00049043"/>
    </source>
</evidence>
<gene>
    <name evidence="11" type="primary">metA</name>
    <name evidence="8" type="synonym">metAA</name>
    <name evidence="11" type="ORF">ERS852420_00745</name>
    <name evidence="10" type="ORF">M72_18301</name>
</gene>
<comment type="similarity">
    <text evidence="8">Belongs to the MetA family.</text>
</comment>
<keyword evidence="2 8" id="KW-0963">Cytoplasm</keyword>
<evidence type="ECO:0000256" key="4">
    <source>
        <dbReference type="ARBA" id="ARBA00022679"/>
    </source>
</evidence>
<sequence>MPIRTQSDLPAKEILEQENIFVMDESRAMHQDIRPINIVILNLMPLKEETELQIFRSLSNTPLQVDVSLLAPASHASTHTSKSHLNKFYQTFQEIKNQYFDGLIITGAPVEQMKYEEVDYWDEVCEIMEWSKKHVTSTLHLCWGAQAALYYHYGIQKYDLKQKMFGVFRHHVMNRKIPMVRGFDDYFYAPHSRHTEIREEDILKHEELTILAKSKEAGVFLVINQDGSQIFVMGHPEYDRMTLDSEYKRDREKGLAITLPCNYYPDDDPTQRPMLQWRSHGNILYANWLNYYVYQQTPYEFINTDEIIGK</sequence>